<dbReference type="RefSeq" id="WP_131279464.1">
    <property type="nucleotide sequence ID" value="NZ_JBHSLR010000009.1"/>
</dbReference>
<dbReference type="AlphaFoldDB" id="A0A4Q9V2I5"/>
<dbReference type="InterPro" id="IPR029058">
    <property type="entry name" value="AB_hydrolase_fold"/>
</dbReference>
<feature type="region of interest" description="Disordered" evidence="1">
    <location>
        <begin position="108"/>
        <end position="140"/>
    </location>
</feature>
<keyword evidence="4" id="KW-1185">Reference proteome</keyword>
<dbReference type="Pfam" id="PF00756">
    <property type="entry name" value="Esterase"/>
    <property type="match status" value="1"/>
</dbReference>
<evidence type="ECO:0000256" key="2">
    <source>
        <dbReference type="SAM" id="Phobius"/>
    </source>
</evidence>
<keyword evidence="2" id="KW-0472">Membrane</keyword>
<comment type="caution">
    <text evidence="3">The sequence shown here is derived from an EMBL/GenBank/DDBJ whole genome shotgun (WGS) entry which is preliminary data.</text>
</comment>
<evidence type="ECO:0000256" key="1">
    <source>
        <dbReference type="SAM" id="MobiDB-lite"/>
    </source>
</evidence>
<keyword evidence="2" id="KW-0812">Transmembrane</keyword>
<proteinExistence type="predicted"/>
<evidence type="ECO:0000313" key="4">
    <source>
        <dbReference type="Proteomes" id="UP000293036"/>
    </source>
</evidence>
<feature type="transmembrane region" description="Helical" evidence="2">
    <location>
        <begin position="55"/>
        <end position="76"/>
    </location>
</feature>
<protein>
    <recommendedName>
        <fullName evidence="5">Esterase</fullName>
    </recommendedName>
</protein>
<gene>
    <name evidence="3" type="ORF">EZJ44_01655</name>
</gene>
<dbReference type="InterPro" id="IPR000801">
    <property type="entry name" value="Esterase-like"/>
</dbReference>
<feature type="transmembrane region" description="Helical" evidence="2">
    <location>
        <begin position="12"/>
        <end position="34"/>
    </location>
</feature>
<accession>A0A4Q9V2I5</accession>
<dbReference type="GO" id="GO:0016747">
    <property type="term" value="F:acyltransferase activity, transferring groups other than amino-acyl groups"/>
    <property type="evidence" value="ECO:0007669"/>
    <property type="project" value="TreeGrafter"/>
</dbReference>
<dbReference type="EMBL" id="SJDT01000001">
    <property type="protein sequence ID" value="TBW23861.1"/>
    <property type="molecule type" value="Genomic_DNA"/>
</dbReference>
<evidence type="ECO:0000313" key="3">
    <source>
        <dbReference type="EMBL" id="TBW23861.1"/>
    </source>
</evidence>
<dbReference type="PANTHER" id="PTHR48098">
    <property type="entry name" value="ENTEROCHELIN ESTERASE-RELATED"/>
    <property type="match status" value="1"/>
</dbReference>
<dbReference type="Proteomes" id="UP000293036">
    <property type="component" value="Unassembled WGS sequence"/>
</dbReference>
<dbReference type="PANTHER" id="PTHR48098:SF1">
    <property type="entry name" value="DIACYLGLYCEROL ACYLTRANSFERASE_MYCOLYLTRANSFERASE AG85A"/>
    <property type="match status" value="1"/>
</dbReference>
<evidence type="ECO:0008006" key="5">
    <source>
        <dbReference type="Google" id="ProtNLM"/>
    </source>
</evidence>
<name>A0A4Q9V2I5_9ACTO</name>
<feature type="compositionally biased region" description="Low complexity" evidence="1">
    <location>
        <begin position="124"/>
        <end position="135"/>
    </location>
</feature>
<organism evidence="3 4">
    <name type="scientific">Arcanobacterium bovis</name>
    <dbReference type="NCBI Taxonomy" id="2529275"/>
    <lineage>
        <taxon>Bacteria</taxon>
        <taxon>Bacillati</taxon>
        <taxon>Actinomycetota</taxon>
        <taxon>Actinomycetes</taxon>
        <taxon>Actinomycetales</taxon>
        <taxon>Actinomycetaceae</taxon>
        <taxon>Arcanobacterium</taxon>
    </lineage>
</organism>
<dbReference type="OrthoDB" id="3723842at2"/>
<keyword evidence="2" id="KW-1133">Transmembrane helix</keyword>
<dbReference type="InterPro" id="IPR050583">
    <property type="entry name" value="Mycobacterial_A85_antigen"/>
</dbReference>
<sequence length="438" mass="48761">MFSFGLRDTAPLVIAICIFVFSALWVIVGIPTIWKRRFRKSTTTNESFKLSARHFAEQGFFVTLCALSAVVALFLAANRDSVWYGTWNDLFNKTDSTPTIRVVTGNSILPHADTGDSPTPSTASGPRSGSPSQPSTKLESNATTLAKGIASASFVLDSTPVDFSELQKDPLHNPAFAKYQKEKRGVWIRATIDGQGEDGDGRTLIYLPASYLTDTNRAYPVLIALHGIPGSVLEYRDALDVDRYYGKTVRNGTNAEAIIVVPEPFPKNLDTECMDVPGVAMETWLTSILPAWINENFRTVHDRNYWAVEGYSAGGWCSAMLTMRHPDIFGAAIIKAGYFAPIYDDGNEWNNPDDPRYLLTEIAKNKPAVKLFVVTGEQDELFRDSYEEFRENVQSPTELTEYEISGSTHRWEIYRQSSIPAYEWLGRNLKGFAATASK</sequence>
<dbReference type="Gene3D" id="3.40.50.1820">
    <property type="entry name" value="alpha/beta hydrolase"/>
    <property type="match status" value="1"/>
</dbReference>
<dbReference type="SUPFAM" id="SSF53474">
    <property type="entry name" value="alpha/beta-Hydrolases"/>
    <property type="match status" value="1"/>
</dbReference>
<reference evidence="3 4" key="1">
    <citation type="submission" date="2019-02" db="EMBL/GenBank/DDBJ databases">
        <title>Arcanobacterium bovis sp. nov., isolated from the milk of a cow with mastitis.</title>
        <authorList>
            <person name="Sammra O."/>
            <person name="Foster G."/>
            <person name="Hassan A."/>
            <person name="Alssahen M."/>
            <person name="Laemmler C."/>
            <person name="Borowiak M."/>
            <person name="Malorny B."/>
            <person name="Abdulmawjood A."/>
        </authorList>
    </citation>
    <scope>NUCLEOTIDE SEQUENCE [LARGE SCALE GENOMIC DNA]</scope>
    <source>
        <strain evidence="3 4">C605018/01/1</strain>
    </source>
</reference>